<reference evidence="2" key="1">
    <citation type="journal article" date="2013" name="Environ. Microbiol.">
        <title>Microbiota from the distal guts of lean and obese adolescents exhibit partial functional redundancy besides clear differences in community structure.</title>
        <authorList>
            <person name="Ferrer M."/>
            <person name="Ruiz A."/>
            <person name="Lanza F."/>
            <person name="Haange S.B."/>
            <person name="Oberbach A."/>
            <person name="Till H."/>
            <person name="Bargiela R."/>
            <person name="Campoy C."/>
            <person name="Segura M.T."/>
            <person name="Richter M."/>
            <person name="von Bergen M."/>
            <person name="Seifert J."/>
            <person name="Suarez A."/>
        </authorList>
    </citation>
    <scope>NUCLEOTIDE SEQUENCE</scope>
</reference>
<dbReference type="AlphaFoldDB" id="K1UQH0"/>
<dbReference type="InterPro" id="IPR036615">
    <property type="entry name" value="Mur_ligase_C_dom_sf"/>
</dbReference>
<dbReference type="EMBL" id="AJWZ01001457">
    <property type="protein sequence ID" value="EKC73731.1"/>
    <property type="molecule type" value="Genomic_DNA"/>
</dbReference>
<evidence type="ECO:0000259" key="1">
    <source>
        <dbReference type="Pfam" id="PF02875"/>
    </source>
</evidence>
<feature type="non-terminal residue" evidence="2">
    <location>
        <position position="1"/>
    </location>
</feature>
<name>K1UQH0_9ZZZZ</name>
<gene>
    <name evidence="2" type="ORF">OBE_02239</name>
</gene>
<evidence type="ECO:0000313" key="2">
    <source>
        <dbReference type="EMBL" id="EKC73731.1"/>
    </source>
</evidence>
<dbReference type="GO" id="GO:0016881">
    <property type="term" value="F:acid-amino acid ligase activity"/>
    <property type="evidence" value="ECO:0007669"/>
    <property type="project" value="InterPro"/>
</dbReference>
<organism evidence="2">
    <name type="scientific">human gut metagenome</name>
    <dbReference type="NCBI Taxonomy" id="408170"/>
    <lineage>
        <taxon>unclassified sequences</taxon>
        <taxon>metagenomes</taxon>
        <taxon>organismal metagenomes</taxon>
    </lineage>
</organism>
<sequence length="93" mass="10192">LKDKDHSKMLENLAPCFEKVFTVTPDSPRAMTAEELEEEAKYHMDAEAAPSVAKAIRLAVDYADENNLAGVVVCGSLYLAAQARPLLLKEAEK</sequence>
<feature type="domain" description="Mur ligase C-terminal" evidence="1">
    <location>
        <begin position="2"/>
        <end position="76"/>
    </location>
</feature>
<dbReference type="Gene3D" id="3.90.190.20">
    <property type="entry name" value="Mur ligase, C-terminal domain"/>
    <property type="match status" value="1"/>
</dbReference>
<dbReference type="InterPro" id="IPR004101">
    <property type="entry name" value="Mur_ligase_C"/>
</dbReference>
<proteinExistence type="predicted"/>
<protein>
    <submittedName>
        <fullName evidence="2">FolC bifunctional protein</fullName>
    </submittedName>
</protein>
<dbReference type="SUPFAM" id="SSF53244">
    <property type="entry name" value="MurD-like peptide ligases, peptide-binding domain"/>
    <property type="match status" value="1"/>
</dbReference>
<comment type="caution">
    <text evidence="2">The sequence shown here is derived from an EMBL/GenBank/DDBJ whole genome shotgun (WGS) entry which is preliminary data.</text>
</comment>
<dbReference type="Pfam" id="PF02875">
    <property type="entry name" value="Mur_ligase_C"/>
    <property type="match status" value="1"/>
</dbReference>
<accession>K1UQH0</accession>